<accession>A0A8C7P170</accession>
<keyword evidence="6" id="KW-0964">Secreted</keyword>
<dbReference type="Proteomes" id="UP000694395">
    <property type="component" value="Chromosome 8"/>
</dbReference>
<keyword evidence="12" id="KW-0325">Glycoprotein</keyword>
<proteinExistence type="inferred from homology"/>
<keyword evidence="9 16" id="KW-0654">Proteoglycan</keyword>
<dbReference type="InterPro" id="IPR019803">
    <property type="entry name" value="Glypican_CS"/>
</dbReference>
<dbReference type="GeneTree" id="ENSGT01050000244897"/>
<dbReference type="GO" id="GO:0017134">
    <property type="term" value="F:fibroblast growth factor binding"/>
    <property type="evidence" value="ECO:0007669"/>
    <property type="project" value="TreeGrafter"/>
</dbReference>
<dbReference type="GO" id="GO:0005886">
    <property type="term" value="C:plasma membrane"/>
    <property type="evidence" value="ECO:0007669"/>
    <property type="project" value="UniProtKB-SubCell"/>
</dbReference>
<dbReference type="PANTHER" id="PTHR10822">
    <property type="entry name" value="GLYPICAN"/>
    <property type="match status" value="1"/>
</dbReference>
<evidence type="ECO:0000256" key="3">
    <source>
        <dbReference type="ARBA" id="ARBA00010260"/>
    </source>
</evidence>
<keyword evidence="8 17" id="KW-0732">Signal</keyword>
<evidence type="ECO:0000256" key="7">
    <source>
        <dbReference type="ARBA" id="ARBA00022622"/>
    </source>
</evidence>
<keyword evidence="19" id="KW-1185">Reference proteome</keyword>
<evidence type="ECO:0000256" key="6">
    <source>
        <dbReference type="ARBA" id="ARBA00022525"/>
    </source>
</evidence>
<organism evidence="18 19">
    <name type="scientific">Oncorhynchus mykiss</name>
    <name type="common">Rainbow trout</name>
    <name type="synonym">Salmo gairdneri</name>
    <dbReference type="NCBI Taxonomy" id="8022"/>
    <lineage>
        <taxon>Eukaryota</taxon>
        <taxon>Metazoa</taxon>
        <taxon>Chordata</taxon>
        <taxon>Craniata</taxon>
        <taxon>Vertebrata</taxon>
        <taxon>Euteleostomi</taxon>
        <taxon>Actinopterygii</taxon>
        <taxon>Neopterygii</taxon>
        <taxon>Teleostei</taxon>
        <taxon>Protacanthopterygii</taxon>
        <taxon>Salmoniformes</taxon>
        <taxon>Salmonidae</taxon>
        <taxon>Salmoninae</taxon>
        <taxon>Oncorhynchus</taxon>
    </lineage>
</organism>
<reference evidence="18" key="2">
    <citation type="submission" date="2025-08" db="UniProtKB">
        <authorList>
            <consortium name="Ensembl"/>
        </authorList>
    </citation>
    <scope>IDENTIFICATION</scope>
</reference>
<evidence type="ECO:0000256" key="13">
    <source>
        <dbReference type="ARBA" id="ARBA00023207"/>
    </source>
</evidence>
<dbReference type="GO" id="GO:0098552">
    <property type="term" value="C:side of membrane"/>
    <property type="evidence" value="ECO:0007669"/>
    <property type="project" value="UniProtKB-KW"/>
</dbReference>
<evidence type="ECO:0000256" key="12">
    <source>
        <dbReference type="ARBA" id="ARBA00023180"/>
    </source>
</evidence>
<dbReference type="Ensembl" id="ENSOMYT00000017114.2">
    <property type="protein sequence ID" value="ENSOMYP00000015497.2"/>
    <property type="gene ID" value="ENSOMYG00000007556.2"/>
</dbReference>
<dbReference type="GO" id="GO:0005576">
    <property type="term" value="C:extracellular region"/>
    <property type="evidence" value="ECO:0007669"/>
    <property type="project" value="UniProtKB-SubCell"/>
</dbReference>
<dbReference type="GO" id="GO:0009986">
    <property type="term" value="C:cell surface"/>
    <property type="evidence" value="ECO:0007669"/>
    <property type="project" value="TreeGrafter"/>
</dbReference>
<evidence type="ECO:0000256" key="14">
    <source>
        <dbReference type="ARBA" id="ARBA00023288"/>
    </source>
</evidence>
<evidence type="ECO:0000256" key="5">
    <source>
        <dbReference type="ARBA" id="ARBA00022475"/>
    </source>
</evidence>
<keyword evidence="10 16" id="KW-0472">Membrane</keyword>
<comment type="function">
    <text evidence="16">Cell surface proteoglycan.</text>
</comment>
<evidence type="ECO:0000256" key="11">
    <source>
        <dbReference type="ARBA" id="ARBA00023157"/>
    </source>
</evidence>
<evidence type="ECO:0000256" key="4">
    <source>
        <dbReference type="ARBA" id="ARBA00014714"/>
    </source>
</evidence>
<dbReference type="Pfam" id="PF01153">
    <property type="entry name" value="Glypican"/>
    <property type="match status" value="1"/>
</dbReference>
<dbReference type="GO" id="GO:1905475">
    <property type="term" value="P:regulation of protein localization to membrane"/>
    <property type="evidence" value="ECO:0007669"/>
    <property type="project" value="TreeGrafter"/>
</dbReference>
<keyword evidence="14 16" id="KW-0449">Lipoprotein</keyword>
<comment type="similarity">
    <text evidence="3 15">Belongs to the glypican family.</text>
</comment>
<dbReference type="GO" id="GO:0040037">
    <property type="term" value="P:negative regulation of fibroblast growth factor receptor signaling pathway"/>
    <property type="evidence" value="ECO:0007669"/>
    <property type="project" value="TreeGrafter"/>
</dbReference>
<feature type="chain" id="PRO_5035469891" description="Glypican-1" evidence="17">
    <location>
        <begin position="22"/>
        <end position="540"/>
    </location>
</feature>
<comment type="subcellular location">
    <subcellularLocation>
        <location evidence="2 16">Cell membrane</location>
        <topology evidence="2 16">Lipid-anchor</topology>
        <topology evidence="2 16">GPI-anchor</topology>
    </subcellularLocation>
    <subcellularLocation>
        <location evidence="1">Secreted</location>
        <location evidence="1">Extracellular space</location>
    </subcellularLocation>
</comment>
<reference evidence="18" key="1">
    <citation type="submission" date="2020-07" db="EMBL/GenBank/DDBJ databases">
        <title>A long reads based de novo assembly of the rainbow trout Arlee double haploid line genome.</title>
        <authorList>
            <person name="Gao G."/>
            <person name="Palti Y."/>
        </authorList>
    </citation>
    <scope>NUCLEOTIDE SEQUENCE [LARGE SCALE GENOMIC DNA]</scope>
</reference>
<dbReference type="PANTHER" id="PTHR10822:SF8">
    <property type="entry name" value="GLYPICAN-1"/>
    <property type="match status" value="1"/>
</dbReference>
<dbReference type="InterPro" id="IPR001863">
    <property type="entry name" value="Glypican"/>
</dbReference>
<keyword evidence="13 16" id="KW-0357">Heparan sulfate</keyword>
<dbReference type="GO" id="GO:0016477">
    <property type="term" value="P:cell migration"/>
    <property type="evidence" value="ECO:0007669"/>
    <property type="project" value="TreeGrafter"/>
</dbReference>
<keyword evidence="11" id="KW-1015">Disulfide bond</keyword>
<sequence length="540" mass="60422">MMDFAVVIALVLCALTVPGFGDTGSGKAQSCSDIRQFYNGNGFSLKGVPQSEISGEHLRICPQGYTCCTSVMEDSLSNLSRTEMQGLIRDAGRALQASLNGQYKAFDDYLLELLNRSEVVLQESYPPVLGFLYTQNTRVFSDLYTELRRYYRGSNINIEEALNEFWARLLERLFKGANGQYLIGDDYLECVSKQSETLRPFGDTPRDLKLKVTRTFVAARSFVQGLVISGEVVRKVSQVPLSPECVRAIMKMTYCRHCRGVPSARPCANYCANVLKGCLANHADLDTEWRNLADAMLQVANRFEGASSVNVVFLSLPKRISEAITTMMDNIDTFNTKVSTAVSTLTHKTRTRTHTYRYTTASPHFIILLPIKLIRLRDMQSYWVSLPSTLCSDRVATRAQGDDKCWNGMARARYLPEVMGDGLASQINNPEVEIDITKPDMTIRQQIMQLKIMTNRLRNAFNGNDVDFQDTSDDVSGSGSGMCADDNCARGPRLMAPNTDRPKLYAYPPENKKVVKASANHNLPFIALYLLSLVTLLLRR</sequence>
<evidence type="ECO:0000256" key="8">
    <source>
        <dbReference type="ARBA" id="ARBA00022729"/>
    </source>
</evidence>
<evidence type="ECO:0000313" key="19">
    <source>
        <dbReference type="Proteomes" id="UP000694395"/>
    </source>
</evidence>
<dbReference type="GO" id="GO:0045202">
    <property type="term" value="C:synapse"/>
    <property type="evidence" value="ECO:0007669"/>
    <property type="project" value="TreeGrafter"/>
</dbReference>
<feature type="signal peptide" evidence="17">
    <location>
        <begin position="1"/>
        <end position="21"/>
    </location>
</feature>
<evidence type="ECO:0000313" key="18">
    <source>
        <dbReference type="Ensembl" id="ENSOMYP00000015497.2"/>
    </source>
</evidence>
<evidence type="ECO:0000256" key="1">
    <source>
        <dbReference type="ARBA" id="ARBA00004239"/>
    </source>
</evidence>
<keyword evidence="7 16" id="KW-0336">GPI-anchor</keyword>
<evidence type="ECO:0000256" key="15">
    <source>
        <dbReference type="RuleBase" id="RU003518"/>
    </source>
</evidence>
<keyword evidence="5" id="KW-1003">Cell membrane</keyword>
<reference evidence="18" key="3">
    <citation type="submission" date="2025-09" db="UniProtKB">
        <authorList>
            <consortium name="Ensembl"/>
        </authorList>
    </citation>
    <scope>IDENTIFICATION</scope>
</reference>
<evidence type="ECO:0000256" key="10">
    <source>
        <dbReference type="ARBA" id="ARBA00023136"/>
    </source>
</evidence>
<evidence type="ECO:0000256" key="17">
    <source>
        <dbReference type="SAM" id="SignalP"/>
    </source>
</evidence>
<dbReference type="PROSITE" id="PS01207">
    <property type="entry name" value="GLYPICAN"/>
    <property type="match status" value="1"/>
</dbReference>
<evidence type="ECO:0000256" key="9">
    <source>
        <dbReference type="ARBA" id="ARBA00022974"/>
    </source>
</evidence>
<protein>
    <recommendedName>
        <fullName evidence="4">Glypican-1</fullName>
    </recommendedName>
</protein>
<evidence type="ECO:0000256" key="16">
    <source>
        <dbReference type="RuleBase" id="RU003519"/>
    </source>
</evidence>
<dbReference type="AlphaFoldDB" id="A0A8C7P170"/>
<name>A0A8C7P170_ONCMY</name>
<evidence type="ECO:0000256" key="2">
    <source>
        <dbReference type="ARBA" id="ARBA00004609"/>
    </source>
</evidence>